<dbReference type="PANTHER" id="PTHR30481:SF3">
    <property type="entry name" value="DNA ADENINE METHYLASE"/>
    <property type="match status" value="1"/>
</dbReference>
<dbReference type="PROSITE" id="PS00092">
    <property type="entry name" value="N6_MTASE"/>
    <property type="match status" value="1"/>
</dbReference>
<dbReference type="InterPro" id="IPR023095">
    <property type="entry name" value="Ade_MeTrfase_dom_2"/>
</dbReference>
<comment type="catalytic activity">
    <reaction evidence="6 7">
        <text>a 2'-deoxyadenosine in DNA + S-adenosyl-L-methionine = an N(6)-methyl-2'-deoxyadenosine in DNA + S-adenosyl-L-homocysteine + H(+)</text>
        <dbReference type="Rhea" id="RHEA:15197"/>
        <dbReference type="Rhea" id="RHEA-COMP:12418"/>
        <dbReference type="Rhea" id="RHEA-COMP:12419"/>
        <dbReference type="ChEBI" id="CHEBI:15378"/>
        <dbReference type="ChEBI" id="CHEBI:57856"/>
        <dbReference type="ChEBI" id="CHEBI:59789"/>
        <dbReference type="ChEBI" id="CHEBI:90615"/>
        <dbReference type="ChEBI" id="CHEBI:90616"/>
        <dbReference type="EC" id="2.1.1.72"/>
    </reaction>
</comment>
<keyword evidence="9" id="KW-1185">Reference proteome</keyword>
<dbReference type="GO" id="GO:1904047">
    <property type="term" value="F:S-adenosyl-L-methionine binding"/>
    <property type="evidence" value="ECO:0007669"/>
    <property type="project" value="TreeGrafter"/>
</dbReference>
<keyword evidence="3 7" id="KW-0489">Methyltransferase</keyword>
<dbReference type="PANTHER" id="PTHR30481">
    <property type="entry name" value="DNA ADENINE METHYLASE"/>
    <property type="match status" value="1"/>
</dbReference>
<dbReference type="InterPro" id="IPR029063">
    <property type="entry name" value="SAM-dependent_MTases_sf"/>
</dbReference>
<accession>A0A2N3IHP0</accession>
<dbReference type="GO" id="GO:0009307">
    <property type="term" value="P:DNA restriction-modification system"/>
    <property type="evidence" value="ECO:0007669"/>
    <property type="project" value="InterPro"/>
</dbReference>
<dbReference type="GO" id="GO:0006298">
    <property type="term" value="P:mismatch repair"/>
    <property type="evidence" value="ECO:0007669"/>
    <property type="project" value="TreeGrafter"/>
</dbReference>
<dbReference type="NCBIfam" id="TIGR00571">
    <property type="entry name" value="dam"/>
    <property type="match status" value="1"/>
</dbReference>
<evidence type="ECO:0000256" key="5">
    <source>
        <dbReference type="ARBA" id="ARBA00022691"/>
    </source>
</evidence>
<dbReference type="GO" id="GO:0009007">
    <property type="term" value="F:site-specific DNA-methyltransferase (adenine-specific) activity"/>
    <property type="evidence" value="ECO:0007669"/>
    <property type="project" value="UniProtKB-UniRule"/>
</dbReference>
<dbReference type="SUPFAM" id="SSF53335">
    <property type="entry name" value="S-adenosyl-L-methionine-dependent methyltransferases"/>
    <property type="match status" value="1"/>
</dbReference>
<evidence type="ECO:0000256" key="7">
    <source>
        <dbReference type="RuleBase" id="RU361257"/>
    </source>
</evidence>
<evidence type="ECO:0000313" key="8">
    <source>
        <dbReference type="EMBL" id="PKQ69842.1"/>
    </source>
</evidence>
<protein>
    <recommendedName>
        <fullName evidence="2 7">Site-specific DNA-methyltransferase (adenine-specific)</fullName>
        <ecNumber evidence="2 7">2.1.1.72</ecNumber>
    </recommendedName>
</protein>
<dbReference type="InterPro" id="IPR012327">
    <property type="entry name" value="MeTrfase_D12"/>
</dbReference>
<gene>
    <name evidence="8" type="ORF">Rain11_1177</name>
</gene>
<sequence length="309" mass="36249">MIAAPYKIVTSKLIKSPLNYIGGKYKLLGQILPLFPKQISTFVDLFAGGCNVGLNVKAEKIICNDNLKFLVEMYQEFQKNSLTKILQYIENQINIFELSLTNEEGYKRLREYYNTHKNPLDLFVLVAFSFNHQIRFNNSHEFNNPFGRERSSFNDTMRANLIKFVRKIQALNVEFTCFDFEKFDFSHLTENDFVYCDPPYLISLGTYNDGKRGFTGWNETQEHKLLSILESLHQQNIRFALSNVLVHKGKKNEILQNWLNKNKHLKVNYLRTDYSNSNYQTLVRDKNASVEVLITNYEAEKPKTLFDFR</sequence>
<keyword evidence="4 7" id="KW-0808">Transferase</keyword>
<dbReference type="InterPro" id="IPR012263">
    <property type="entry name" value="M_m6A_EcoRV"/>
</dbReference>
<evidence type="ECO:0000313" key="9">
    <source>
        <dbReference type="Proteomes" id="UP000233387"/>
    </source>
</evidence>
<dbReference type="GO" id="GO:0032259">
    <property type="term" value="P:methylation"/>
    <property type="evidence" value="ECO:0007669"/>
    <property type="project" value="UniProtKB-KW"/>
</dbReference>
<proteinExistence type="inferred from homology"/>
<evidence type="ECO:0000256" key="4">
    <source>
        <dbReference type="ARBA" id="ARBA00022679"/>
    </source>
</evidence>
<dbReference type="OrthoDB" id="9805629at2"/>
<reference evidence="8 9" key="1">
    <citation type="submission" date="2017-06" db="EMBL/GenBank/DDBJ databases">
        <title>Raineya orbicola gen. nov., sp. nov. a slightly thermophilic bacterium of the phylum Bacteroidetes and the description of Raineyaceae fam. nov.</title>
        <authorList>
            <person name="Albuquerque L."/>
            <person name="Polonia A.R.M."/>
            <person name="Barroso C."/>
            <person name="Froufe H.J.C."/>
            <person name="Lage O."/>
            <person name="Lobo-Da-Cunha A."/>
            <person name="Egas C."/>
            <person name="Da Costa M.S."/>
        </authorList>
    </citation>
    <scope>NUCLEOTIDE SEQUENCE [LARGE SCALE GENOMIC DNA]</scope>
    <source>
        <strain evidence="8 9">SPSPC-11</strain>
    </source>
</reference>
<dbReference type="Proteomes" id="UP000233387">
    <property type="component" value="Unassembled WGS sequence"/>
</dbReference>
<organism evidence="8 9">
    <name type="scientific">Raineya orbicola</name>
    <dbReference type="NCBI Taxonomy" id="2016530"/>
    <lineage>
        <taxon>Bacteria</taxon>
        <taxon>Pseudomonadati</taxon>
        <taxon>Bacteroidota</taxon>
        <taxon>Cytophagia</taxon>
        <taxon>Cytophagales</taxon>
        <taxon>Raineyaceae</taxon>
        <taxon>Raineya</taxon>
    </lineage>
</organism>
<dbReference type="GO" id="GO:0043565">
    <property type="term" value="F:sequence-specific DNA binding"/>
    <property type="evidence" value="ECO:0007669"/>
    <property type="project" value="TreeGrafter"/>
</dbReference>
<name>A0A2N3IHP0_9BACT</name>
<dbReference type="Pfam" id="PF02086">
    <property type="entry name" value="MethyltransfD12"/>
    <property type="match status" value="1"/>
</dbReference>
<dbReference type="EC" id="2.1.1.72" evidence="2 7"/>
<dbReference type="PRINTS" id="PR00505">
    <property type="entry name" value="D12N6MTFRASE"/>
</dbReference>
<dbReference type="Gene3D" id="1.10.1020.10">
    <property type="entry name" value="Adenine-specific Methyltransferase, Domain 2"/>
    <property type="match status" value="1"/>
</dbReference>
<dbReference type="AlphaFoldDB" id="A0A2N3IHP0"/>
<comment type="similarity">
    <text evidence="1 7">Belongs to the N(4)/N(6)-methyltransferase family.</text>
</comment>
<keyword evidence="5 7" id="KW-0949">S-adenosyl-L-methionine</keyword>
<evidence type="ECO:0000256" key="1">
    <source>
        <dbReference type="ARBA" id="ARBA00006594"/>
    </source>
</evidence>
<comment type="caution">
    <text evidence="8">The sequence shown here is derived from an EMBL/GenBank/DDBJ whole genome shotgun (WGS) entry which is preliminary data.</text>
</comment>
<evidence type="ECO:0000256" key="6">
    <source>
        <dbReference type="ARBA" id="ARBA00047942"/>
    </source>
</evidence>
<dbReference type="EMBL" id="NKXO01000015">
    <property type="protein sequence ID" value="PKQ69842.1"/>
    <property type="molecule type" value="Genomic_DNA"/>
</dbReference>
<dbReference type="Gene3D" id="3.40.50.150">
    <property type="entry name" value="Vaccinia Virus protein VP39"/>
    <property type="match status" value="1"/>
</dbReference>
<evidence type="ECO:0000256" key="2">
    <source>
        <dbReference type="ARBA" id="ARBA00011900"/>
    </source>
</evidence>
<evidence type="ECO:0000256" key="3">
    <source>
        <dbReference type="ARBA" id="ARBA00022603"/>
    </source>
</evidence>
<dbReference type="InterPro" id="IPR002052">
    <property type="entry name" value="DNA_methylase_N6_adenine_CS"/>
</dbReference>
<dbReference type="PIRSF" id="PIRSF000398">
    <property type="entry name" value="M_m6A_EcoRV"/>
    <property type="match status" value="1"/>
</dbReference>
<dbReference type="RefSeq" id="WP_101358439.1">
    <property type="nucleotide sequence ID" value="NZ_NKXO01000015.1"/>
</dbReference>